<dbReference type="EMBL" id="PGGC01000005">
    <property type="protein sequence ID" value="PJG60643.1"/>
    <property type="molecule type" value="Genomic_DNA"/>
</dbReference>
<feature type="region of interest" description="Disordered" evidence="1">
    <location>
        <begin position="16"/>
        <end position="68"/>
    </location>
</feature>
<comment type="caution">
    <text evidence="2">The sequence shown here is derived from an EMBL/GenBank/DDBJ whole genome shotgun (WGS) entry which is preliminary data.</text>
</comment>
<feature type="compositionally biased region" description="Basic and acidic residues" evidence="1">
    <location>
        <begin position="59"/>
        <end position="68"/>
    </location>
</feature>
<gene>
    <name evidence="2" type="ORF">CUC53_01195</name>
</gene>
<dbReference type="Proteomes" id="UP000235861">
    <property type="component" value="Unassembled WGS sequence"/>
</dbReference>
<keyword evidence="3" id="KW-1185">Reference proteome</keyword>
<accession>A0A2H9U9D8</accession>
<protein>
    <submittedName>
        <fullName evidence="2">Uncharacterized protein</fullName>
    </submittedName>
</protein>
<evidence type="ECO:0000313" key="3">
    <source>
        <dbReference type="Proteomes" id="UP000235861"/>
    </source>
</evidence>
<dbReference type="AlphaFoldDB" id="A0A2H9U9D8"/>
<organism evidence="2 3">
    <name type="scientific">Aeromonas cavernicola</name>
    <dbReference type="NCBI Taxonomy" id="1006623"/>
    <lineage>
        <taxon>Bacteria</taxon>
        <taxon>Pseudomonadati</taxon>
        <taxon>Pseudomonadota</taxon>
        <taxon>Gammaproteobacteria</taxon>
        <taxon>Aeromonadales</taxon>
        <taxon>Aeromonadaceae</taxon>
        <taxon>Aeromonas</taxon>
    </lineage>
</organism>
<reference evidence="2 3" key="1">
    <citation type="submission" date="2017-11" db="EMBL/GenBank/DDBJ databases">
        <title>Draft genome sequence of environmental isolate Aeromonas cavernicola sp. nov. MDC 2508.</title>
        <authorList>
            <person name="Colston S.M."/>
            <person name="Navarro A."/>
            <person name="Martinez-Murcia A.J."/>
            <person name="Graf J."/>
        </authorList>
    </citation>
    <scope>NUCLEOTIDE SEQUENCE [LARGE SCALE GENOMIC DNA]</scope>
    <source>
        <strain evidence="2 3">MDC 2508</strain>
    </source>
</reference>
<evidence type="ECO:0000256" key="1">
    <source>
        <dbReference type="SAM" id="MobiDB-lite"/>
    </source>
</evidence>
<proteinExistence type="predicted"/>
<evidence type="ECO:0000313" key="2">
    <source>
        <dbReference type="EMBL" id="PJG60643.1"/>
    </source>
</evidence>
<name>A0A2H9U9D8_9GAMM</name>
<sequence>MNGVIRGAQSHRFAMVNEWTRTPAPRPVSSDFVTGEQDGKARGDNNRPPTSCYDQGQLRGEDKQEAMQ</sequence>